<dbReference type="EMBL" id="CP022315">
    <property type="protein sequence ID" value="ASK64020.1"/>
    <property type="molecule type" value="Genomic_DNA"/>
</dbReference>
<feature type="transmembrane region" description="Helical" evidence="1">
    <location>
        <begin position="21"/>
        <end position="49"/>
    </location>
</feature>
<keyword evidence="3" id="KW-1185">Reference proteome</keyword>
<protein>
    <submittedName>
        <fullName evidence="2">Uncharacterized protein</fullName>
    </submittedName>
</protein>
<accession>A0A220U7D7</accession>
<dbReference type="OrthoDB" id="2706699at2"/>
<gene>
    <name evidence="2" type="ORF">CFK37_18590</name>
</gene>
<keyword evidence="1" id="KW-0472">Membrane</keyword>
<dbReference type="KEGG" id="vil:CFK37_18590"/>
<proteinExistence type="predicted"/>
<evidence type="ECO:0000313" key="3">
    <source>
        <dbReference type="Proteomes" id="UP000198312"/>
    </source>
</evidence>
<evidence type="ECO:0000256" key="1">
    <source>
        <dbReference type="SAM" id="Phobius"/>
    </source>
</evidence>
<organism evidence="2 3">
    <name type="scientific">Virgibacillus phasianinus</name>
    <dbReference type="NCBI Taxonomy" id="2017483"/>
    <lineage>
        <taxon>Bacteria</taxon>
        <taxon>Bacillati</taxon>
        <taxon>Bacillota</taxon>
        <taxon>Bacilli</taxon>
        <taxon>Bacillales</taxon>
        <taxon>Bacillaceae</taxon>
        <taxon>Virgibacillus</taxon>
    </lineage>
</organism>
<keyword evidence="1" id="KW-0812">Transmembrane</keyword>
<dbReference type="Proteomes" id="UP000198312">
    <property type="component" value="Chromosome"/>
</dbReference>
<dbReference type="AlphaFoldDB" id="A0A220U7D7"/>
<sequence>MREWWRSKKEVIKKSKNSHHYSFFDLILDVLDLLFWIPELIILPFRLIYSIVRGFGKLLGNMFDFV</sequence>
<name>A0A220U7D7_9BACI</name>
<keyword evidence="1" id="KW-1133">Transmembrane helix</keyword>
<evidence type="ECO:0000313" key="2">
    <source>
        <dbReference type="EMBL" id="ASK64020.1"/>
    </source>
</evidence>
<reference evidence="2 3" key="1">
    <citation type="submission" date="2017-07" db="EMBL/GenBank/DDBJ databases">
        <title>Virgibacillus sp. LM2416.</title>
        <authorList>
            <person name="Tak E.J."/>
            <person name="Bae J.-W."/>
        </authorList>
    </citation>
    <scope>NUCLEOTIDE SEQUENCE [LARGE SCALE GENOMIC DNA]</scope>
    <source>
        <strain evidence="2 3">LM2416</strain>
    </source>
</reference>